<proteinExistence type="predicted"/>
<feature type="non-terminal residue" evidence="1">
    <location>
        <position position="114"/>
    </location>
</feature>
<accession>A0A0F9HA37</accession>
<dbReference type="EMBL" id="LAZR01025407">
    <property type="protein sequence ID" value="KKL72012.1"/>
    <property type="molecule type" value="Genomic_DNA"/>
</dbReference>
<comment type="caution">
    <text evidence="1">The sequence shown here is derived from an EMBL/GenBank/DDBJ whole genome shotgun (WGS) entry which is preliminary data.</text>
</comment>
<reference evidence="1" key="1">
    <citation type="journal article" date="2015" name="Nature">
        <title>Complex archaea that bridge the gap between prokaryotes and eukaryotes.</title>
        <authorList>
            <person name="Spang A."/>
            <person name="Saw J.H."/>
            <person name="Jorgensen S.L."/>
            <person name="Zaremba-Niedzwiedzka K."/>
            <person name="Martijn J."/>
            <person name="Lind A.E."/>
            <person name="van Eijk R."/>
            <person name="Schleper C."/>
            <person name="Guy L."/>
            <person name="Ettema T.J."/>
        </authorList>
    </citation>
    <scope>NUCLEOTIDE SEQUENCE</scope>
</reference>
<gene>
    <name evidence="1" type="ORF">LCGC14_2089190</name>
</gene>
<sequence>MWQVHNTTGFGQVATKASRDNIMYCRPSTFAQRYHMILGNVFGFLTTIGTPLTIGGFDCFPLRYCQCIRKIALSRFAPAQNYPMLLFIKPCPFLTLLDKSSAVLLVICLTIFSS</sequence>
<evidence type="ECO:0000313" key="1">
    <source>
        <dbReference type="EMBL" id="KKL72012.1"/>
    </source>
</evidence>
<dbReference type="AlphaFoldDB" id="A0A0F9HA37"/>
<protein>
    <submittedName>
        <fullName evidence="1">Uncharacterized protein</fullName>
    </submittedName>
</protein>
<organism evidence="1">
    <name type="scientific">marine sediment metagenome</name>
    <dbReference type="NCBI Taxonomy" id="412755"/>
    <lineage>
        <taxon>unclassified sequences</taxon>
        <taxon>metagenomes</taxon>
        <taxon>ecological metagenomes</taxon>
    </lineage>
</organism>
<name>A0A0F9HA37_9ZZZZ</name>